<organism evidence="1 2">
    <name type="scientific">Plenodomus tracheiphilus IPT5</name>
    <dbReference type="NCBI Taxonomy" id="1408161"/>
    <lineage>
        <taxon>Eukaryota</taxon>
        <taxon>Fungi</taxon>
        <taxon>Dikarya</taxon>
        <taxon>Ascomycota</taxon>
        <taxon>Pezizomycotina</taxon>
        <taxon>Dothideomycetes</taxon>
        <taxon>Pleosporomycetidae</taxon>
        <taxon>Pleosporales</taxon>
        <taxon>Pleosporineae</taxon>
        <taxon>Leptosphaeriaceae</taxon>
        <taxon>Plenodomus</taxon>
    </lineage>
</organism>
<name>A0A6A7BA99_9PLEO</name>
<reference evidence="1" key="1">
    <citation type="submission" date="2020-01" db="EMBL/GenBank/DDBJ databases">
        <authorList>
            <consortium name="DOE Joint Genome Institute"/>
            <person name="Haridas S."/>
            <person name="Albert R."/>
            <person name="Binder M."/>
            <person name="Bloem J."/>
            <person name="Labutti K."/>
            <person name="Salamov A."/>
            <person name="Andreopoulos B."/>
            <person name="Baker S.E."/>
            <person name="Barry K."/>
            <person name="Bills G."/>
            <person name="Bluhm B.H."/>
            <person name="Cannon C."/>
            <person name="Castanera R."/>
            <person name="Culley D.E."/>
            <person name="Daum C."/>
            <person name="Ezra D."/>
            <person name="Gonzalez J.B."/>
            <person name="Henrissat B."/>
            <person name="Kuo A."/>
            <person name="Liang C."/>
            <person name="Lipzen A."/>
            <person name="Lutzoni F."/>
            <person name="Magnuson J."/>
            <person name="Mondo S."/>
            <person name="Nolan M."/>
            <person name="Ohm R."/>
            <person name="Pangilinan J."/>
            <person name="Park H.-J."/>
            <person name="Ramirez L."/>
            <person name="Alfaro M."/>
            <person name="Sun H."/>
            <person name="Tritt A."/>
            <person name="Yoshinaga Y."/>
            <person name="Zwiers L.-H."/>
            <person name="Turgeon B.G."/>
            <person name="Goodwin S.B."/>
            <person name="Spatafora J.W."/>
            <person name="Crous P.W."/>
            <person name="Grigoriev I.V."/>
        </authorList>
    </citation>
    <scope>NUCLEOTIDE SEQUENCE</scope>
    <source>
        <strain evidence="1">IPT5</strain>
    </source>
</reference>
<gene>
    <name evidence="1" type="ORF">T440DRAFT_466976</name>
</gene>
<evidence type="ECO:0000313" key="2">
    <source>
        <dbReference type="Proteomes" id="UP000799423"/>
    </source>
</evidence>
<accession>A0A6A7BA99</accession>
<dbReference type="AlphaFoldDB" id="A0A6A7BA99"/>
<protein>
    <submittedName>
        <fullName evidence="1">Uncharacterized protein</fullName>
    </submittedName>
</protein>
<dbReference type="Proteomes" id="UP000799423">
    <property type="component" value="Unassembled WGS sequence"/>
</dbReference>
<evidence type="ECO:0000313" key="1">
    <source>
        <dbReference type="EMBL" id="KAF2852273.1"/>
    </source>
</evidence>
<keyword evidence="2" id="KW-1185">Reference proteome</keyword>
<dbReference type="EMBL" id="MU006299">
    <property type="protein sequence ID" value="KAF2852273.1"/>
    <property type="molecule type" value="Genomic_DNA"/>
</dbReference>
<sequence>MVLLSMLSYTVLSLPFPILAVSTLIHGKRQRSAADTSMQRTILAILIQFGRMQTHI</sequence>
<proteinExistence type="predicted"/>